<dbReference type="OrthoDB" id="9798585at2"/>
<dbReference type="CDD" id="cd06981">
    <property type="entry name" value="cupin_reut_a1446"/>
    <property type="match status" value="1"/>
</dbReference>
<sequence>MANIFADIPADLTQEVLQDIVVSDQVKIERIISKGHVSPAKGWYDCPQPEWVIVLQGQGTLLFEDGREVVLKVGDYINIPAHMRHKVSQTDREGITIWLAIYY</sequence>
<evidence type="ECO:0000313" key="3">
    <source>
        <dbReference type="Proteomes" id="UP000283255"/>
    </source>
</evidence>
<dbReference type="Pfam" id="PF07883">
    <property type="entry name" value="Cupin_2"/>
    <property type="match status" value="1"/>
</dbReference>
<accession>A0A418YBX7</accession>
<keyword evidence="3" id="KW-1185">Reference proteome</keyword>
<dbReference type="RefSeq" id="WP_119911693.1">
    <property type="nucleotide sequence ID" value="NZ_QZCH01000022.1"/>
</dbReference>
<dbReference type="InterPro" id="IPR014710">
    <property type="entry name" value="RmlC-like_jellyroll"/>
</dbReference>
<feature type="domain" description="Cupin type-2" evidence="1">
    <location>
        <begin position="47"/>
        <end position="102"/>
    </location>
</feature>
<dbReference type="Proteomes" id="UP000283255">
    <property type="component" value="Unassembled WGS sequence"/>
</dbReference>
<proteinExistence type="predicted"/>
<gene>
    <name evidence="2" type="ORF">D1Z90_15480</name>
</gene>
<name>A0A418YBX7_9GAMM</name>
<protein>
    <submittedName>
        <fullName evidence="2">Cupin domain-containing protein</fullName>
    </submittedName>
</protein>
<dbReference type="EMBL" id="QZCH01000022">
    <property type="protein sequence ID" value="RJG42031.1"/>
    <property type="molecule type" value="Genomic_DNA"/>
</dbReference>
<reference evidence="2 3" key="2">
    <citation type="submission" date="2019-01" db="EMBL/GenBank/DDBJ databases">
        <title>Motilimonas pumilus sp. nov., isolated from the gut of sea cucumber (Apostichopus japonicus).</title>
        <authorList>
            <person name="Wang F.-Q."/>
            <person name="Ren L.-H."/>
            <person name="Lin Y.-W."/>
            <person name="Sun G.-H."/>
            <person name="Du Z.-J."/>
            <person name="Zhao J.-X."/>
            <person name="Liu X.-J."/>
            <person name="Liu L.-J."/>
        </authorList>
    </citation>
    <scope>NUCLEOTIDE SEQUENCE [LARGE SCALE GENOMIC DNA]</scope>
    <source>
        <strain evidence="2 3">PLHSC7-2</strain>
    </source>
</reference>
<reference evidence="2 3" key="1">
    <citation type="submission" date="2018-09" db="EMBL/GenBank/DDBJ databases">
        <authorList>
            <person name="Wang F."/>
        </authorList>
    </citation>
    <scope>NUCLEOTIDE SEQUENCE [LARGE SCALE GENOMIC DNA]</scope>
    <source>
        <strain evidence="2 3">PLHSC7-2</strain>
    </source>
</reference>
<dbReference type="SUPFAM" id="SSF51182">
    <property type="entry name" value="RmlC-like cupins"/>
    <property type="match status" value="1"/>
</dbReference>
<dbReference type="Gene3D" id="2.60.120.10">
    <property type="entry name" value="Jelly Rolls"/>
    <property type="match status" value="1"/>
</dbReference>
<dbReference type="AlphaFoldDB" id="A0A418YBX7"/>
<dbReference type="InterPro" id="IPR011051">
    <property type="entry name" value="RmlC_Cupin_sf"/>
</dbReference>
<dbReference type="InterPro" id="IPR013096">
    <property type="entry name" value="Cupin_2"/>
</dbReference>
<evidence type="ECO:0000313" key="2">
    <source>
        <dbReference type="EMBL" id="RJG42031.1"/>
    </source>
</evidence>
<organism evidence="2 3">
    <name type="scientific">Motilimonas pumila</name>
    <dbReference type="NCBI Taxonomy" id="2303987"/>
    <lineage>
        <taxon>Bacteria</taxon>
        <taxon>Pseudomonadati</taxon>
        <taxon>Pseudomonadota</taxon>
        <taxon>Gammaproteobacteria</taxon>
        <taxon>Alteromonadales</taxon>
        <taxon>Alteromonadales genera incertae sedis</taxon>
        <taxon>Motilimonas</taxon>
    </lineage>
</organism>
<evidence type="ECO:0000259" key="1">
    <source>
        <dbReference type="Pfam" id="PF07883"/>
    </source>
</evidence>
<comment type="caution">
    <text evidence="2">The sequence shown here is derived from an EMBL/GenBank/DDBJ whole genome shotgun (WGS) entry which is preliminary data.</text>
</comment>